<evidence type="ECO:0000313" key="3">
    <source>
        <dbReference type="Proteomes" id="UP001207177"/>
    </source>
</evidence>
<accession>A0AAW5WJI2</accession>
<gene>
    <name evidence="2" type="ORF">MK395_09605</name>
</gene>
<keyword evidence="1" id="KW-0472">Membrane</keyword>
<sequence length="176" mass="19626">MKQSFITSYLTFYLKASITLEGVFIKTSNPTILKVIPLGSQNKTIPVDHVASVDSSFRLDFKTFAWGIIFALIGLSMMQNSFIGGLILAAYDVLTVLSAFQTLLVLHLTSGGTHVVSVVVFEKANLENCKETIEGLIHNRYNDTNVTKNTDCLIDALITNNCNRFLIEYRELIITR</sequence>
<name>A0AAW5WJI2_STROR</name>
<comment type="caution">
    <text evidence="2">The sequence shown here is derived from an EMBL/GenBank/DDBJ whole genome shotgun (WGS) entry which is preliminary data.</text>
</comment>
<keyword evidence="1" id="KW-1133">Transmembrane helix</keyword>
<proteinExistence type="predicted"/>
<feature type="transmembrane region" description="Helical" evidence="1">
    <location>
        <begin position="64"/>
        <end position="91"/>
    </location>
</feature>
<evidence type="ECO:0000313" key="2">
    <source>
        <dbReference type="EMBL" id="MCY7061047.1"/>
    </source>
</evidence>
<dbReference type="Proteomes" id="UP001207177">
    <property type="component" value="Unassembled WGS sequence"/>
</dbReference>
<dbReference type="EMBL" id="JAKUVW010000007">
    <property type="protein sequence ID" value="MCY7061047.1"/>
    <property type="molecule type" value="Genomic_DNA"/>
</dbReference>
<reference evidence="2 3" key="1">
    <citation type="journal article" date="2022" name="Med Res Arch">
        <title>Genomic identification of streptococcal strains and relation to clinical characteristics. A substudy to The Partial Oral Treatment of Endocarditis (POET) Trial.</title>
        <authorList>
            <person name="Christensen J."/>
            <person name="Jensen C."/>
            <person name="Dargis R."/>
            <person name="Nielsen X."/>
            <person name="Pries- Heje M."/>
            <person name="Wiingaard C."/>
            <person name="Ihlemann N."/>
            <person name="Gill S."/>
            <person name="Bruun N."/>
            <person name="Elming H."/>
            <person name="Povlsen J."/>
            <person name="Madsen T."/>
            <person name="Jensen K."/>
            <person name="Fuursted K."/>
            <person name="Ostergaard L."/>
            <person name="Christiansen U."/>
            <person name="Rosenvinge F."/>
            <person name="Helweg-Larsen J."/>
            <person name="Fosbol E."/>
            <person name="Kober L."/>
            <person name="Torp-Pedersen C."/>
            <person name="Tonder N."/>
            <person name="Moser C."/>
            <person name="Iversen K."/>
            <person name="Bundgaard H."/>
        </authorList>
    </citation>
    <scope>NUCLEOTIDE SEQUENCE [LARGE SCALE GENOMIC DNA]</scope>
    <source>
        <strain evidence="2 3">K16259064</strain>
    </source>
</reference>
<organism evidence="2 3">
    <name type="scientific">Streptococcus oralis</name>
    <dbReference type="NCBI Taxonomy" id="1303"/>
    <lineage>
        <taxon>Bacteria</taxon>
        <taxon>Bacillati</taxon>
        <taxon>Bacillota</taxon>
        <taxon>Bacilli</taxon>
        <taxon>Lactobacillales</taxon>
        <taxon>Streptococcaceae</taxon>
        <taxon>Streptococcus</taxon>
    </lineage>
</organism>
<feature type="transmembrane region" description="Helical" evidence="1">
    <location>
        <begin position="97"/>
        <end position="121"/>
    </location>
</feature>
<dbReference type="AlphaFoldDB" id="A0AAW5WJI2"/>
<dbReference type="RefSeq" id="WP_268711762.1">
    <property type="nucleotide sequence ID" value="NZ_JAKUVW010000007.1"/>
</dbReference>
<keyword evidence="1" id="KW-0812">Transmembrane</keyword>
<protein>
    <submittedName>
        <fullName evidence="2">Uncharacterized protein</fullName>
    </submittedName>
</protein>
<evidence type="ECO:0000256" key="1">
    <source>
        <dbReference type="SAM" id="Phobius"/>
    </source>
</evidence>